<dbReference type="Proteomes" id="UP000887013">
    <property type="component" value="Unassembled WGS sequence"/>
</dbReference>
<gene>
    <name evidence="1" type="ORF">NPIL_362441</name>
</gene>
<evidence type="ECO:0000313" key="1">
    <source>
        <dbReference type="EMBL" id="GFT45612.1"/>
    </source>
</evidence>
<evidence type="ECO:0000313" key="2">
    <source>
        <dbReference type="Proteomes" id="UP000887013"/>
    </source>
</evidence>
<organism evidence="1 2">
    <name type="scientific">Nephila pilipes</name>
    <name type="common">Giant wood spider</name>
    <name type="synonym">Nephila maculata</name>
    <dbReference type="NCBI Taxonomy" id="299642"/>
    <lineage>
        <taxon>Eukaryota</taxon>
        <taxon>Metazoa</taxon>
        <taxon>Ecdysozoa</taxon>
        <taxon>Arthropoda</taxon>
        <taxon>Chelicerata</taxon>
        <taxon>Arachnida</taxon>
        <taxon>Araneae</taxon>
        <taxon>Araneomorphae</taxon>
        <taxon>Entelegynae</taxon>
        <taxon>Araneoidea</taxon>
        <taxon>Nephilidae</taxon>
        <taxon>Nephila</taxon>
    </lineage>
</organism>
<protein>
    <submittedName>
        <fullName evidence="1">Uncharacterized protein</fullName>
    </submittedName>
</protein>
<keyword evidence="2" id="KW-1185">Reference proteome</keyword>
<proteinExistence type="predicted"/>
<name>A0A8X6P316_NEPPI</name>
<accession>A0A8X6P316</accession>
<reference evidence="1" key="1">
    <citation type="submission" date="2020-08" db="EMBL/GenBank/DDBJ databases">
        <title>Multicomponent nature underlies the extraordinary mechanical properties of spider dragline silk.</title>
        <authorList>
            <person name="Kono N."/>
            <person name="Nakamura H."/>
            <person name="Mori M."/>
            <person name="Yoshida Y."/>
            <person name="Ohtoshi R."/>
            <person name="Malay A.D."/>
            <person name="Moran D.A.P."/>
            <person name="Tomita M."/>
            <person name="Numata K."/>
            <person name="Arakawa K."/>
        </authorList>
    </citation>
    <scope>NUCLEOTIDE SEQUENCE</scope>
</reference>
<dbReference type="EMBL" id="BMAW01064530">
    <property type="protein sequence ID" value="GFT45612.1"/>
    <property type="molecule type" value="Genomic_DNA"/>
</dbReference>
<sequence length="108" mass="12276">MIAIRKYLAHSPVANSSRIAEKCDVIKAVNPKTDAILVGIRSASFSIGSTSFRIFEDEEQYGHPAEPWWNASKMQMIHSYWLGHGQLQIHTWEEIDAPKTIFYPSLNT</sequence>
<comment type="caution">
    <text evidence="1">The sequence shown here is derived from an EMBL/GenBank/DDBJ whole genome shotgun (WGS) entry which is preliminary data.</text>
</comment>
<dbReference type="AlphaFoldDB" id="A0A8X6P316"/>